<evidence type="ECO:0000259" key="3">
    <source>
        <dbReference type="PROSITE" id="PS50994"/>
    </source>
</evidence>
<dbReference type="InterPro" id="IPR001584">
    <property type="entry name" value="Integrase_cat-core"/>
</dbReference>
<feature type="compositionally biased region" description="Basic and acidic residues" evidence="2">
    <location>
        <begin position="472"/>
        <end position="484"/>
    </location>
</feature>
<feature type="region of interest" description="Disordered" evidence="2">
    <location>
        <begin position="46"/>
        <end position="79"/>
    </location>
</feature>
<feature type="region of interest" description="Disordered" evidence="2">
    <location>
        <begin position="391"/>
        <end position="501"/>
    </location>
</feature>
<dbReference type="RefSeq" id="XP_056685291.1">
    <property type="nucleotide sequence ID" value="XM_056829313.1"/>
</dbReference>
<dbReference type="GeneID" id="130461289"/>
<feature type="compositionally biased region" description="Basic and acidic residues" evidence="2">
    <location>
        <begin position="432"/>
        <end position="445"/>
    </location>
</feature>
<feature type="domain" description="Integrase catalytic" evidence="3">
    <location>
        <begin position="126"/>
        <end position="297"/>
    </location>
</feature>
<dbReference type="InterPro" id="IPR036397">
    <property type="entry name" value="RNaseH_sf"/>
</dbReference>
<dbReference type="InterPro" id="IPR039537">
    <property type="entry name" value="Retrotran_Ty1/copia-like"/>
</dbReference>
<protein>
    <recommendedName>
        <fullName evidence="3">Integrase catalytic domain-containing protein</fullName>
    </recommendedName>
</protein>
<dbReference type="Proteomes" id="UP000813463">
    <property type="component" value="Chromosome 5"/>
</dbReference>
<proteinExistence type="predicted"/>
<reference evidence="5" key="2">
    <citation type="submission" date="2025-08" db="UniProtKB">
        <authorList>
            <consortium name="RefSeq"/>
        </authorList>
    </citation>
    <scope>IDENTIFICATION</scope>
    <source>
        <tissue evidence="5">Leaf</tissue>
    </source>
</reference>
<feature type="compositionally biased region" description="Gly residues" evidence="2">
    <location>
        <begin position="52"/>
        <end position="68"/>
    </location>
</feature>
<gene>
    <name evidence="5" type="primary">LOC130461289</name>
</gene>
<dbReference type="SUPFAM" id="SSF53098">
    <property type="entry name" value="Ribonuclease H-like"/>
    <property type="match status" value="1"/>
</dbReference>
<dbReference type="PANTHER" id="PTHR42648:SF31">
    <property type="entry name" value="RNA-DIRECTED DNA POLYMERASE"/>
    <property type="match status" value="1"/>
</dbReference>
<evidence type="ECO:0000313" key="5">
    <source>
        <dbReference type="RefSeq" id="XP_056685291.1"/>
    </source>
</evidence>
<accession>A0ABM3QPK6</accession>
<reference evidence="4" key="1">
    <citation type="journal article" date="2021" name="Nat. Commun.">
        <title>Genomic analyses provide insights into spinach domestication and the genetic basis of agronomic traits.</title>
        <authorList>
            <person name="Cai X."/>
            <person name="Sun X."/>
            <person name="Xu C."/>
            <person name="Sun H."/>
            <person name="Wang X."/>
            <person name="Ge C."/>
            <person name="Zhang Z."/>
            <person name="Wang Q."/>
            <person name="Fei Z."/>
            <person name="Jiao C."/>
            <person name="Wang Q."/>
        </authorList>
    </citation>
    <scope>NUCLEOTIDE SEQUENCE [LARGE SCALE GENOMIC DNA]</scope>
    <source>
        <strain evidence="4">cv. Varoflay</strain>
    </source>
</reference>
<dbReference type="InterPro" id="IPR012337">
    <property type="entry name" value="RNaseH-like_sf"/>
</dbReference>
<organism evidence="4 5">
    <name type="scientific">Spinacia oleracea</name>
    <name type="common">Spinach</name>
    <dbReference type="NCBI Taxonomy" id="3562"/>
    <lineage>
        <taxon>Eukaryota</taxon>
        <taxon>Viridiplantae</taxon>
        <taxon>Streptophyta</taxon>
        <taxon>Embryophyta</taxon>
        <taxon>Tracheophyta</taxon>
        <taxon>Spermatophyta</taxon>
        <taxon>Magnoliopsida</taxon>
        <taxon>eudicotyledons</taxon>
        <taxon>Gunneridae</taxon>
        <taxon>Pentapetalae</taxon>
        <taxon>Caryophyllales</taxon>
        <taxon>Chenopodiaceae</taxon>
        <taxon>Chenopodioideae</taxon>
        <taxon>Anserineae</taxon>
        <taxon>Spinacia</taxon>
    </lineage>
</organism>
<evidence type="ECO:0000256" key="2">
    <source>
        <dbReference type="SAM" id="MobiDB-lite"/>
    </source>
</evidence>
<dbReference type="PROSITE" id="PS50994">
    <property type="entry name" value="INTEGRASE"/>
    <property type="match status" value="1"/>
</dbReference>
<feature type="compositionally biased region" description="Low complexity" evidence="2">
    <location>
        <begin position="69"/>
        <end position="79"/>
    </location>
</feature>
<evidence type="ECO:0000256" key="1">
    <source>
        <dbReference type="ARBA" id="ARBA00022670"/>
    </source>
</evidence>
<keyword evidence="1" id="KW-0645">Protease</keyword>
<keyword evidence="1" id="KW-0378">Hydrolase</keyword>
<evidence type="ECO:0000313" key="4">
    <source>
        <dbReference type="Proteomes" id="UP000813463"/>
    </source>
</evidence>
<dbReference type="Pfam" id="PF22936">
    <property type="entry name" value="Pol_BBD"/>
    <property type="match status" value="1"/>
</dbReference>
<dbReference type="Gene3D" id="3.30.420.10">
    <property type="entry name" value="Ribonuclease H-like superfamily/Ribonuclease H"/>
    <property type="match status" value="1"/>
</dbReference>
<sequence>MAFKVETKGRSRSGDASDRFCGHCNREGHEEETCYQLIGFPEWWDEKKRGGRGPGRGGRTSIRGGRGARGAASSTSGVARANAVSNTTAGATTTVTSGGGLQGAVTTTNHELVGVTKEQVQQIVDILSRPPNKLQGNLDLRWIVDSGASRHVTGDISILRNIKTSSNQQVVLPDGQPANSNQYGSVVLEDGFVLDNFNRSLRVVRSDNGTEFNCLQGYFFKNGILFESSCVGTPQQNGRVERKHQHILNVGRALRFQGNLPIKFWGECILAACHLINRTPTPVLDNKTPYEMLFGKPPSYVSIRVFGCLCYAYNLRSKGDKFASRGRKCVFLGYPFGRKGWQLYDLETHEFFVSRDVKFHERTFPFADTSTMLPAMHDGGGVLDQWGLDESGTGCTQEVSPAGDNEEVSSPAGATEEVSSPAGDTEEVLSTVREEKHDTPSRGESDVVSGVDETTGSDESETRQGLLMEEGFMERKKEGREEGKGIWSLVVGPTNGSLDVR</sequence>
<keyword evidence="4" id="KW-1185">Reference proteome</keyword>
<dbReference type="InterPro" id="IPR057670">
    <property type="entry name" value="SH3_retrovirus"/>
</dbReference>
<dbReference type="PANTHER" id="PTHR42648">
    <property type="entry name" value="TRANSPOSASE, PUTATIVE-RELATED"/>
    <property type="match status" value="1"/>
</dbReference>
<name>A0ABM3QPK6_SPIOL</name>
<dbReference type="Pfam" id="PF25597">
    <property type="entry name" value="SH3_retrovirus"/>
    <property type="match status" value="1"/>
</dbReference>
<dbReference type="InterPro" id="IPR054722">
    <property type="entry name" value="PolX-like_BBD"/>
</dbReference>